<dbReference type="Gene3D" id="3.40.50.1000">
    <property type="entry name" value="HAD superfamily/HAD-like"/>
    <property type="match status" value="1"/>
</dbReference>
<evidence type="ECO:0000313" key="2">
    <source>
        <dbReference type="Proteomes" id="UP000221024"/>
    </source>
</evidence>
<dbReference type="AlphaFoldDB" id="A0A2H3P998"/>
<proteinExistence type="predicted"/>
<sequence>MTLDAIYRELEHTIHTADWARIKEIELEVEHELLIPVPDGQKLLENCRKRGHAVVFVSDMYLPHAFIQTQLDHHGLWMPADRLFVSCDYGCKKGHGLFDVVCETLDISPTHLTHYGNCPHADVQGMQTRGGTGVHVTAANPSRYEAALGQWSDQTNGLSALMAGASRYARLHQSANSPHERALRSVASGVLAPVCTSFAMWLLQQAKAHQLTRLYVTARDGHVLLPIFRYLASLMEVECEIRYLYVSRSAVAAAYHDPDVWDRSFEFDKVGMDTVTQRIGALSSGIAAQKSMMEPSVKTSGLQADAHAHERRQLLCEYLRQEGLDAPPRSGFVDVGWKGTVHSLLNDVLLDEGMIDTPLPGFFFGLSAKQQEPHKAHRTAYFFDAHRDAGYRNVLQGSGMYTLLETFCTADHGSVIGYEHKDNSVRPVLEPAWPARMEAWGLPIVRNAVDAFLEGLTQHPALFNATADMRPALAKCIQLFWDTPTAAEAEAWGQFPREQGGAHEKDPKPLAPRYTWSAPAAFARYGSSAHERLTHKFSWPAASLQRSSPAIRRSIEKVLAMREKARWVYHALRRRGVIPHR</sequence>
<dbReference type="InterPro" id="IPR036412">
    <property type="entry name" value="HAD-like_sf"/>
</dbReference>
<keyword evidence="2" id="KW-1185">Reference proteome</keyword>
<dbReference type="InterPro" id="IPR023214">
    <property type="entry name" value="HAD_sf"/>
</dbReference>
<reference evidence="1 2" key="1">
    <citation type="submission" date="2017-10" db="EMBL/GenBank/DDBJ databases">
        <title>Draft genome of Longimonas halophila.</title>
        <authorList>
            <person name="Goh K.M."/>
            <person name="Shamsir M.S."/>
            <person name="Lim S.W."/>
        </authorList>
    </citation>
    <scope>NUCLEOTIDE SEQUENCE [LARGE SCALE GENOMIC DNA]</scope>
    <source>
        <strain evidence="1 2">KCTC 42399</strain>
    </source>
</reference>
<dbReference type="CDD" id="cd01427">
    <property type="entry name" value="HAD_like"/>
    <property type="match status" value="1"/>
</dbReference>
<dbReference type="Proteomes" id="UP000221024">
    <property type="component" value="Unassembled WGS sequence"/>
</dbReference>
<evidence type="ECO:0000313" key="1">
    <source>
        <dbReference type="EMBL" id="PEN09495.1"/>
    </source>
</evidence>
<organism evidence="1 2">
    <name type="scientific">Longimonas halophila</name>
    <dbReference type="NCBI Taxonomy" id="1469170"/>
    <lineage>
        <taxon>Bacteria</taxon>
        <taxon>Pseudomonadati</taxon>
        <taxon>Rhodothermota</taxon>
        <taxon>Rhodothermia</taxon>
        <taxon>Rhodothermales</taxon>
        <taxon>Salisaetaceae</taxon>
        <taxon>Longimonas</taxon>
    </lineage>
</organism>
<comment type="caution">
    <text evidence="1">The sequence shown here is derived from an EMBL/GenBank/DDBJ whole genome shotgun (WGS) entry which is preliminary data.</text>
</comment>
<accession>A0A2H3P998</accession>
<gene>
    <name evidence="1" type="ORF">CRI93_01840</name>
</gene>
<dbReference type="SUPFAM" id="SSF56784">
    <property type="entry name" value="HAD-like"/>
    <property type="match status" value="1"/>
</dbReference>
<protein>
    <submittedName>
        <fullName evidence="1">Uncharacterized protein</fullName>
    </submittedName>
</protein>
<dbReference type="EMBL" id="PDEP01000001">
    <property type="protein sequence ID" value="PEN09495.1"/>
    <property type="molecule type" value="Genomic_DNA"/>
</dbReference>
<name>A0A2H3P998_9BACT</name>